<dbReference type="Proteomes" id="UP001165186">
    <property type="component" value="Unassembled WGS sequence"/>
</dbReference>
<proteinExistence type="predicted"/>
<comment type="caution">
    <text evidence="1">The sequence shown here is derived from an EMBL/GenBank/DDBJ whole genome shotgun (WGS) entry which is preliminary data.</text>
</comment>
<evidence type="ECO:0000313" key="2">
    <source>
        <dbReference type="Proteomes" id="UP001165186"/>
    </source>
</evidence>
<name>A0ACB5SAC2_9PEZI</name>
<gene>
    <name evidence="1" type="primary">g8994</name>
    <name evidence="1" type="ORF">NpPPO83_00008994</name>
</gene>
<protein>
    <submittedName>
        <fullName evidence="1">Uncharacterized protein</fullName>
    </submittedName>
</protein>
<evidence type="ECO:0000313" key="1">
    <source>
        <dbReference type="EMBL" id="GME32495.1"/>
    </source>
</evidence>
<organism evidence="1 2">
    <name type="scientific">Neofusicoccum parvum</name>
    <dbReference type="NCBI Taxonomy" id="310453"/>
    <lineage>
        <taxon>Eukaryota</taxon>
        <taxon>Fungi</taxon>
        <taxon>Dikarya</taxon>
        <taxon>Ascomycota</taxon>
        <taxon>Pezizomycotina</taxon>
        <taxon>Dothideomycetes</taxon>
        <taxon>Dothideomycetes incertae sedis</taxon>
        <taxon>Botryosphaeriales</taxon>
        <taxon>Botryosphaeriaceae</taxon>
        <taxon>Neofusicoccum</taxon>
    </lineage>
</organism>
<sequence>MSDSSFIAACESPGGPPPGVDGTLSKLWWAARNPPIDPAVSFEGKTVLITGANTGLGFEAAVKYAALGASKLILGVRSIDKGEAAKKEVIRRNGYTNSIVILTVDLGEFESVKSFIQAFEKETPHLDVALLNAGLTNPSFVKSSAGWEMALQVNVLSTALMTIMLLPILRGTAASKSRGTPHLSFVNSIAHADVKPEWHTGSLLQTTNNEATYDAQRSYAMVKLLGMAVMQAVASKTRKSSGEPQIIVNACCPYMCKTDLGRNYSIMAKIPMMGFQAVFARTAEEGARTLVSATALGPESHGRFWHHDIMHPIGDVAKNDGAMQQSWSEILQVIAEVLPDAEIRLSNRG</sequence>
<accession>A0ACB5SAC2</accession>
<reference evidence="1" key="1">
    <citation type="submission" date="2024-09" db="EMBL/GenBank/DDBJ databases">
        <title>Draft Genome Sequences of Neofusicoccum parvum.</title>
        <authorList>
            <person name="Ashida A."/>
            <person name="Camagna M."/>
            <person name="Tanaka A."/>
            <person name="Takemoto D."/>
        </authorList>
    </citation>
    <scope>NUCLEOTIDE SEQUENCE</scope>
    <source>
        <strain evidence="1">PPO83</strain>
    </source>
</reference>
<dbReference type="EMBL" id="BSXG01000221">
    <property type="protein sequence ID" value="GME32495.1"/>
    <property type="molecule type" value="Genomic_DNA"/>
</dbReference>
<keyword evidence="2" id="KW-1185">Reference proteome</keyword>